<evidence type="ECO:0000259" key="2">
    <source>
        <dbReference type="Pfam" id="PF11008"/>
    </source>
</evidence>
<reference evidence="3 4" key="1">
    <citation type="submission" date="2017-06" db="EMBL/GenBank/DDBJ databases">
        <authorList>
            <person name="Kim H.J."/>
            <person name="Triplett B.A."/>
        </authorList>
    </citation>
    <scope>NUCLEOTIDE SEQUENCE [LARGE SCALE GENOMIC DNA]</scope>
    <source>
        <strain evidence="3 4">U15</strain>
    </source>
</reference>
<evidence type="ECO:0000313" key="4">
    <source>
        <dbReference type="Proteomes" id="UP000198284"/>
    </source>
</evidence>
<organism evidence="3 4">
    <name type="scientific">Noviherbaspirillum humi</name>
    <dbReference type="NCBI Taxonomy" id="1688639"/>
    <lineage>
        <taxon>Bacteria</taxon>
        <taxon>Pseudomonadati</taxon>
        <taxon>Pseudomonadota</taxon>
        <taxon>Betaproteobacteria</taxon>
        <taxon>Burkholderiales</taxon>
        <taxon>Oxalobacteraceae</taxon>
        <taxon>Noviherbaspirillum</taxon>
    </lineage>
</organism>
<feature type="domain" description="DUF2846" evidence="2">
    <location>
        <begin position="35"/>
        <end position="124"/>
    </location>
</feature>
<protein>
    <recommendedName>
        <fullName evidence="2">DUF2846 domain-containing protein</fullName>
    </recommendedName>
</protein>
<keyword evidence="4" id="KW-1185">Reference proteome</keyword>
<name>A0A239L3D8_9BURK</name>
<dbReference type="InterPro" id="IPR022548">
    <property type="entry name" value="DUF2846"/>
</dbReference>
<sequence>MKTMRLISHITLILLVLAGCATAPGPKFDGLSKVEENWSNVYLYRASNFVSNATAFTVLLNGEKVGELYNGSYLWFKLKPGLHSLRVDPSSMAGPTTVFAKQSVEKFEAKSGEQKFYQFNFQTGLLANSFYLGSGLEERSPEVALNDLKELNLAAASTGVPISSTRFARRADIDDVNAVPYLGEKGRAAYEKWLRQRFPRAFFIGEGGMWVSTSGPFGNSPDEPKDPVERGKYLCKKRSYVNCQLYAVDRDTVSEKP</sequence>
<feature type="signal peptide" evidence="1">
    <location>
        <begin position="1"/>
        <end position="23"/>
    </location>
</feature>
<dbReference type="Pfam" id="PF11008">
    <property type="entry name" value="DUF2846"/>
    <property type="match status" value="1"/>
</dbReference>
<evidence type="ECO:0000256" key="1">
    <source>
        <dbReference type="SAM" id="SignalP"/>
    </source>
</evidence>
<dbReference type="EMBL" id="FZOT01000019">
    <property type="protein sequence ID" value="SNT24971.1"/>
    <property type="molecule type" value="Genomic_DNA"/>
</dbReference>
<dbReference type="PROSITE" id="PS51257">
    <property type="entry name" value="PROKAR_LIPOPROTEIN"/>
    <property type="match status" value="1"/>
</dbReference>
<accession>A0A239L3D8</accession>
<feature type="chain" id="PRO_5012376294" description="DUF2846 domain-containing protein" evidence="1">
    <location>
        <begin position="24"/>
        <end position="257"/>
    </location>
</feature>
<evidence type="ECO:0000313" key="3">
    <source>
        <dbReference type="EMBL" id="SNT24971.1"/>
    </source>
</evidence>
<proteinExistence type="predicted"/>
<dbReference type="Proteomes" id="UP000198284">
    <property type="component" value="Unassembled WGS sequence"/>
</dbReference>
<dbReference type="RefSeq" id="WP_089401228.1">
    <property type="nucleotide sequence ID" value="NZ_FZOT01000019.1"/>
</dbReference>
<gene>
    <name evidence="3" type="ORF">SAMN06265795_11929</name>
</gene>
<keyword evidence="1" id="KW-0732">Signal</keyword>
<dbReference type="OrthoDB" id="1412847at2"/>
<dbReference type="AlphaFoldDB" id="A0A239L3D8"/>